<protein>
    <recommendedName>
        <fullName evidence="4">Xaa-Pro aminopeptidase</fullName>
        <ecNumber evidence="4">3.4.11.9</ecNumber>
    </recommendedName>
</protein>
<dbReference type="Proteomes" id="UP000198693">
    <property type="component" value="Unassembled WGS sequence"/>
</dbReference>
<proteinExistence type="inferred from homology"/>
<dbReference type="EMBL" id="FPBP01000001">
    <property type="protein sequence ID" value="SFU28813.1"/>
    <property type="molecule type" value="Genomic_DNA"/>
</dbReference>
<dbReference type="AlphaFoldDB" id="A0A1I7EXZ9"/>
<evidence type="ECO:0000313" key="10">
    <source>
        <dbReference type="Proteomes" id="UP000198693"/>
    </source>
</evidence>
<evidence type="ECO:0000256" key="6">
    <source>
        <dbReference type="ARBA" id="ARBA00022801"/>
    </source>
</evidence>
<dbReference type="STRING" id="463301.SAMN04487955_10184"/>
<organism evidence="9 10">
    <name type="scientific">Halomonas korlensis</name>
    <dbReference type="NCBI Taxonomy" id="463301"/>
    <lineage>
        <taxon>Bacteria</taxon>
        <taxon>Pseudomonadati</taxon>
        <taxon>Pseudomonadota</taxon>
        <taxon>Gammaproteobacteria</taxon>
        <taxon>Oceanospirillales</taxon>
        <taxon>Halomonadaceae</taxon>
        <taxon>Halomonas</taxon>
    </lineage>
</organism>
<dbReference type="EC" id="3.4.11.9" evidence="4"/>
<evidence type="ECO:0000256" key="5">
    <source>
        <dbReference type="ARBA" id="ARBA00022723"/>
    </source>
</evidence>
<dbReference type="GO" id="GO:0005829">
    <property type="term" value="C:cytosol"/>
    <property type="evidence" value="ECO:0007669"/>
    <property type="project" value="TreeGrafter"/>
</dbReference>
<dbReference type="PANTHER" id="PTHR43226">
    <property type="entry name" value="XAA-PRO AMINOPEPTIDASE 3"/>
    <property type="match status" value="1"/>
</dbReference>
<dbReference type="Pfam" id="PF00557">
    <property type="entry name" value="Peptidase_M24"/>
    <property type="match status" value="1"/>
</dbReference>
<keyword evidence="6" id="KW-0378">Hydrolase</keyword>
<evidence type="ECO:0000256" key="7">
    <source>
        <dbReference type="ARBA" id="ARBA00023211"/>
    </source>
</evidence>
<dbReference type="PANTHER" id="PTHR43226:SF4">
    <property type="entry name" value="XAA-PRO AMINOPEPTIDASE 3"/>
    <property type="match status" value="1"/>
</dbReference>
<dbReference type="GO" id="GO:0006508">
    <property type="term" value="P:proteolysis"/>
    <property type="evidence" value="ECO:0007669"/>
    <property type="project" value="TreeGrafter"/>
</dbReference>
<evidence type="ECO:0000313" key="9">
    <source>
        <dbReference type="EMBL" id="SFU28813.1"/>
    </source>
</evidence>
<dbReference type="InterPro" id="IPR052433">
    <property type="entry name" value="X-Pro_dipept-like"/>
</dbReference>
<comment type="similarity">
    <text evidence="3">Belongs to the peptidase M24B family.</text>
</comment>
<dbReference type="SUPFAM" id="SSF55920">
    <property type="entry name" value="Creatinase/aminopeptidase"/>
    <property type="match status" value="1"/>
</dbReference>
<evidence type="ECO:0000256" key="3">
    <source>
        <dbReference type="ARBA" id="ARBA00008766"/>
    </source>
</evidence>
<reference evidence="10" key="1">
    <citation type="submission" date="2016-10" db="EMBL/GenBank/DDBJ databases">
        <authorList>
            <person name="Varghese N."/>
            <person name="Submissions S."/>
        </authorList>
    </citation>
    <scope>NUCLEOTIDE SEQUENCE [LARGE SCALE GENOMIC DNA]</scope>
    <source>
        <strain evidence="10">CGMCC 1.6981</strain>
    </source>
</reference>
<evidence type="ECO:0000256" key="1">
    <source>
        <dbReference type="ARBA" id="ARBA00001424"/>
    </source>
</evidence>
<dbReference type="Gene3D" id="3.90.230.10">
    <property type="entry name" value="Creatinase/methionine aminopeptidase superfamily"/>
    <property type="match status" value="1"/>
</dbReference>
<feature type="domain" description="Peptidase M24" evidence="8">
    <location>
        <begin position="1"/>
        <end position="48"/>
    </location>
</feature>
<evidence type="ECO:0000256" key="2">
    <source>
        <dbReference type="ARBA" id="ARBA00001936"/>
    </source>
</evidence>
<dbReference type="InterPro" id="IPR000994">
    <property type="entry name" value="Pept_M24"/>
</dbReference>
<name>A0A1I7EXZ9_9GAMM</name>
<dbReference type="InterPro" id="IPR036005">
    <property type="entry name" value="Creatinase/aminopeptidase-like"/>
</dbReference>
<dbReference type="GO" id="GO:0004177">
    <property type="term" value="F:aminopeptidase activity"/>
    <property type="evidence" value="ECO:0007669"/>
    <property type="project" value="UniProtKB-EC"/>
</dbReference>
<keyword evidence="10" id="KW-1185">Reference proteome</keyword>
<accession>A0A1I7EXZ9</accession>
<gene>
    <name evidence="9" type="ORF">SAMN04487955_10184</name>
</gene>
<dbReference type="GO" id="GO:0046872">
    <property type="term" value="F:metal ion binding"/>
    <property type="evidence" value="ECO:0007669"/>
    <property type="project" value="UniProtKB-KW"/>
</dbReference>
<comment type="catalytic activity">
    <reaction evidence="1">
        <text>Release of any N-terminal amino acid, including proline, that is linked to proline, even from a dipeptide or tripeptide.</text>
        <dbReference type="EC" id="3.4.11.9"/>
    </reaction>
</comment>
<sequence>MVVTIEPGLYFISQLIAPYRDSGDIDASLVQRLACHGGIRIEDNVLVTRQGPDNLTSKTTE</sequence>
<comment type="cofactor">
    <cofactor evidence="2">
        <name>Mn(2+)</name>
        <dbReference type="ChEBI" id="CHEBI:29035"/>
    </cofactor>
</comment>
<evidence type="ECO:0000256" key="4">
    <source>
        <dbReference type="ARBA" id="ARBA00012574"/>
    </source>
</evidence>
<evidence type="ECO:0000259" key="8">
    <source>
        <dbReference type="Pfam" id="PF00557"/>
    </source>
</evidence>
<keyword evidence="5" id="KW-0479">Metal-binding</keyword>
<keyword evidence="7" id="KW-0464">Manganese</keyword>